<dbReference type="CDD" id="cd12148">
    <property type="entry name" value="fungal_TF_MHR"/>
    <property type="match status" value="1"/>
</dbReference>
<keyword evidence="2" id="KW-0805">Transcription regulation</keyword>
<evidence type="ECO:0000256" key="2">
    <source>
        <dbReference type="ARBA" id="ARBA00023015"/>
    </source>
</evidence>
<dbReference type="InterPro" id="IPR036864">
    <property type="entry name" value="Zn2-C6_fun-type_DNA-bd_sf"/>
</dbReference>
<keyword evidence="5" id="KW-0539">Nucleus</keyword>
<dbReference type="InterPro" id="IPR007219">
    <property type="entry name" value="XnlR_reg_dom"/>
</dbReference>
<keyword evidence="9" id="KW-1185">Reference proteome</keyword>
<dbReference type="SUPFAM" id="SSF57701">
    <property type="entry name" value="Zn2/Cys6 DNA-binding domain"/>
    <property type="match status" value="1"/>
</dbReference>
<dbReference type="Proteomes" id="UP001610446">
    <property type="component" value="Unassembled WGS sequence"/>
</dbReference>
<dbReference type="PROSITE" id="PS50048">
    <property type="entry name" value="ZN2_CY6_FUNGAL_2"/>
    <property type="match status" value="1"/>
</dbReference>
<evidence type="ECO:0000259" key="7">
    <source>
        <dbReference type="PROSITE" id="PS50048"/>
    </source>
</evidence>
<proteinExistence type="predicted"/>
<organism evidence="8 9">
    <name type="scientific">Aspergillus pseudoustus</name>
    <dbReference type="NCBI Taxonomy" id="1810923"/>
    <lineage>
        <taxon>Eukaryota</taxon>
        <taxon>Fungi</taxon>
        <taxon>Dikarya</taxon>
        <taxon>Ascomycota</taxon>
        <taxon>Pezizomycotina</taxon>
        <taxon>Eurotiomycetes</taxon>
        <taxon>Eurotiomycetidae</taxon>
        <taxon>Eurotiales</taxon>
        <taxon>Aspergillaceae</taxon>
        <taxon>Aspergillus</taxon>
        <taxon>Aspergillus subgen. Nidulantes</taxon>
    </lineage>
</organism>
<dbReference type="CDD" id="cd00067">
    <property type="entry name" value="GAL4"/>
    <property type="match status" value="1"/>
</dbReference>
<dbReference type="EMBL" id="JBFXLU010000262">
    <property type="protein sequence ID" value="KAL2832322.1"/>
    <property type="molecule type" value="Genomic_DNA"/>
</dbReference>
<evidence type="ECO:0000256" key="6">
    <source>
        <dbReference type="SAM" id="MobiDB-lite"/>
    </source>
</evidence>
<dbReference type="PANTHER" id="PTHR47840">
    <property type="entry name" value="ZN(II)2CYS6 TRANSCRIPTION FACTOR (EUROFUNG)-RELATED"/>
    <property type="match status" value="1"/>
</dbReference>
<gene>
    <name evidence="8" type="ORF">BJY01DRAFT_253888</name>
</gene>
<evidence type="ECO:0000256" key="4">
    <source>
        <dbReference type="ARBA" id="ARBA00023163"/>
    </source>
</evidence>
<sequence length="689" mass="76702">MPSMMSNMKSISLPRKRMRLGTRSCSECRRRKVRCIYPPESDVCRQCEAHSTPCGKQGADPQRQGVNTGGNSTEILTKRVQDLERLVGLLCRGRSGIPDRRATMGPSVALGLLCPNSAPDIQKDLITVGREEEKEAPLSDGPLLLLMNRALSIESAVQTPTSLDSRSGPGSHAMDALRALALHNQDLYLIFELTEKYWPLWPILPPRFIQVIPSQAGTLDKQTALNFVNSSFQSSIPETMAKGALWLALCIQQLPSEFDFRPHTLPCHRSILLEAYMSGGEELLRSPHDTKGTTTFLECLMLQAKLYINMARPRKAWLTVRRAIDFALLQGIQRLRSSPVSDTLQSLWLEVWVFDRQLSLGLGLPNSVPDSLAHLVRVPDGEFSSWMFHLIGDIAGRINDRNLNIASADYGLTVGIEHELLGLWDRMPAQWDMPNTADTSLADVFTKQIGKFYYNLLMKNAHFPYMVQHKPNGAGGGDMYPHSRATAVEAARRMIEHYQGLRRSSQGALLICDLMDFHVFTGAIVLVVDLISPMVTERDIRQAKQDWMQVEELIQTFQHLSLAMTCTVAKQAADVLRYLYAAAHGFYDGEAYEVVIPYFGKVRISPPVQGLQQQGSSTGSTTCSSDRVLAAPSPVSFNAIEFNTQTFCPLGLDTMGLGDGELGTADWNTFSGFEFDWDWSQVFTVPVNE</sequence>
<evidence type="ECO:0000313" key="8">
    <source>
        <dbReference type="EMBL" id="KAL2832322.1"/>
    </source>
</evidence>
<feature type="region of interest" description="Disordered" evidence="6">
    <location>
        <begin position="52"/>
        <end position="72"/>
    </location>
</feature>
<reference evidence="8 9" key="1">
    <citation type="submission" date="2024-07" db="EMBL/GenBank/DDBJ databases">
        <title>Section-level genome sequencing and comparative genomics of Aspergillus sections Usti and Cavernicolus.</title>
        <authorList>
            <consortium name="Lawrence Berkeley National Laboratory"/>
            <person name="Nybo J.L."/>
            <person name="Vesth T.C."/>
            <person name="Theobald S."/>
            <person name="Frisvad J.C."/>
            <person name="Larsen T.O."/>
            <person name="Kjaerboelling I."/>
            <person name="Rothschild-Mancinelli K."/>
            <person name="Lyhne E.K."/>
            <person name="Kogle M.E."/>
            <person name="Barry K."/>
            <person name="Clum A."/>
            <person name="Na H."/>
            <person name="Ledsgaard L."/>
            <person name="Lin J."/>
            <person name="Lipzen A."/>
            <person name="Kuo A."/>
            <person name="Riley R."/>
            <person name="Mondo S."/>
            <person name="Labutti K."/>
            <person name="Haridas S."/>
            <person name="Pangalinan J."/>
            <person name="Salamov A.A."/>
            <person name="Simmons B.A."/>
            <person name="Magnuson J.K."/>
            <person name="Chen J."/>
            <person name="Drula E."/>
            <person name="Henrissat B."/>
            <person name="Wiebenga A."/>
            <person name="Lubbers R.J."/>
            <person name="Gomes A.C."/>
            <person name="Makela M.R."/>
            <person name="Stajich J."/>
            <person name="Grigoriev I.V."/>
            <person name="Mortensen U.H."/>
            <person name="De Vries R.P."/>
            <person name="Baker S.E."/>
            <person name="Andersen M.R."/>
        </authorList>
    </citation>
    <scope>NUCLEOTIDE SEQUENCE [LARGE SCALE GENOMIC DNA]</scope>
    <source>
        <strain evidence="8 9">CBS 123904</strain>
    </source>
</reference>
<keyword evidence="4" id="KW-0804">Transcription</keyword>
<keyword evidence="3" id="KW-0238">DNA-binding</keyword>
<evidence type="ECO:0000256" key="5">
    <source>
        <dbReference type="ARBA" id="ARBA00023242"/>
    </source>
</evidence>
<comment type="caution">
    <text evidence="8">The sequence shown here is derived from an EMBL/GenBank/DDBJ whole genome shotgun (WGS) entry which is preliminary data.</text>
</comment>
<accession>A0ABR4IXL6</accession>
<protein>
    <recommendedName>
        <fullName evidence="7">Zn(2)-C6 fungal-type domain-containing protein</fullName>
    </recommendedName>
</protein>
<dbReference type="Gene3D" id="4.10.240.10">
    <property type="entry name" value="Zn(2)-C6 fungal-type DNA-binding domain"/>
    <property type="match status" value="1"/>
</dbReference>
<dbReference type="SMART" id="SM00906">
    <property type="entry name" value="Fungal_trans"/>
    <property type="match status" value="1"/>
</dbReference>
<evidence type="ECO:0000256" key="3">
    <source>
        <dbReference type="ARBA" id="ARBA00023125"/>
    </source>
</evidence>
<evidence type="ECO:0000313" key="9">
    <source>
        <dbReference type="Proteomes" id="UP001610446"/>
    </source>
</evidence>
<dbReference type="InterPro" id="IPR001138">
    <property type="entry name" value="Zn2Cys6_DnaBD"/>
</dbReference>
<dbReference type="SMART" id="SM00066">
    <property type="entry name" value="GAL4"/>
    <property type="match status" value="1"/>
</dbReference>
<dbReference type="PANTHER" id="PTHR47840:SF1">
    <property type="entry name" value="ZN(II)2CYS6 TRANSCRIPTION FACTOR (EUROFUNG)"/>
    <property type="match status" value="1"/>
</dbReference>
<keyword evidence="1" id="KW-0479">Metal-binding</keyword>
<feature type="domain" description="Zn(2)-C6 fungal-type" evidence="7">
    <location>
        <begin position="24"/>
        <end position="54"/>
    </location>
</feature>
<evidence type="ECO:0000256" key="1">
    <source>
        <dbReference type="ARBA" id="ARBA00022723"/>
    </source>
</evidence>
<name>A0ABR4IXL6_9EURO</name>
<dbReference type="PROSITE" id="PS00463">
    <property type="entry name" value="ZN2_CY6_FUNGAL_1"/>
    <property type="match status" value="1"/>
</dbReference>